<evidence type="ECO:0000259" key="8">
    <source>
        <dbReference type="PROSITE" id="PS50979"/>
    </source>
</evidence>
<dbReference type="PROSITE" id="PS00866">
    <property type="entry name" value="CPSASE_1"/>
    <property type="match status" value="1"/>
</dbReference>
<dbReference type="Pfam" id="PF00289">
    <property type="entry name" value="Biotin_carb_N"/>
    <property type="match status" value="1"/>
</dbReference>
<feature type="domain" description="ATP-grasp" evidence="7">
    <location>
        <begin position="120"/>
        <end position="318"/>
    </location>
</feature>
<keyword evidence="2" id="KW-0436">Ligase</keyword>
<dbReference type="EMBL" id="DXDC01000391">
    <property type="protein sequence ID" value="HIY67169.1"/>
    <property type="molecule type" value="Genomic_DNA"/>
</dbReference>
<dbReference type="InterPro" id="IPR050856">
    <property type="entry name" value="Biotin_carboxylase_complex"/>
</dbReference>
<dbReference type="InterPro" id="IPR005479">
    <property type="entry name" value="CPAse_ATP-bd"/>
</dbReference>
<dbReference type="AlphaFoldDB" id="A0A9D1YWI5"/>
<evidence type="ECO:0000256" key="1">
    <source>
        <dbReference type="ARBA" id="ARBA00013263"/>
    </source>
</evidence>
<dbReference type="SUPFAM" id="SSF51246">
    <property type="entry name" value="Rudiment single hybrid motif"/>
    <property type="match status" value="1"/>
</dbReference>
<gene>
    <name evidence="9" type="ORF">H9830_12940</name>
</gene>
<evidence type="ECO:0000313" key="10">
    <source>
        <dbReference type="Proteomes" id="UP000824005"/>
    </source>
</evidence>
<keyword evidence="3 6" id="KW-0547">Nucleotide-binding</keyword>
<dbReference type="SUPFAM" id="SSF56059">
    <property type="entry name" value="Glutathione synthetase ATP-binding domain-like"/>
    <property type="match status" value="1"/>
</dbReference>
<reference evidence="9" key="1">
    <citation type="journal article" date="2021" name="PeerJ">
        <title>Extensive microbial diversity within the chicken gut microbiome revealed by metagenomics and culture.</title>
        <authorList>
            <person name="Gilroy R."/>
            <person name="Ravi A."/>
            <person name="Getino M."/>
            <person name="Pursley I."/>
            <person name="Horton D.L."/>
            <person name="Alikhan N.F."/>
            <person name="Baker D."/>
            <person name="Gharbi K."/>
            <person name="Hall N."/>
            <person name="Watson M."/>
            <person name="Adriaenssens E.M."/>
            <person name="Foster-Nyarko E."/>
            <person name="Jarju S."/>
            <person name="Secka A."/>
            <person name="Antonio M."/>
            <person name="Oren A."/>
            <person name="Chaudhuri R.R."/>
            <person name="La Ragione R."/>
            <person name="Hildebrand F."/>
            <person name="Pallen M.J."/>
        </authorList>
    </citation>
    <scope>NUCLEOTIDE SEQUENCE</scope>
    <source>
        <strain evidence="9">ChiGjej1B1-98</strain>
    </source>
</reference>
<keyword evidence="4 6" id="KW-0067">ATP-binding</keyword>
<dbReference type="InterPro" id="IPR005482">
    <property type="entry name" value="Biotin_COase_C"/>
</dbReference>
<dbReference type="SUPFAM" id="SSF52440">
    <property type="entry name" value="PreATP-grasp domain"/>
    <property type="match status" value="1"/>
</dbReference>
<sequence length="452" mass="48312">MFKRILIANRGEIACRIIRTCRRLGIESVAVYSDADVGAMHVRRADDAVRLGPAPAQTSYLDVGRLLAAAKESGADAIHPGYGFLSESPAFAQSVADAGLGWIGPSPHAISAMGDKAESKSMVAAAGVPIASGVTLPLMSATDALPHAVELGYPIMVKPSGGGGGIGMGIATNDAEFETVWTTAVNRSRSLFAESSILLERFTTRARHVEVQVMGLNDGRVLAVGERDCSVQRRHQKLVEESPSPGLPAHVRAEMVAAAITVASEIDYRGAGTVEFLLDRDSGEFSFLEMNTRLQVEHPVTELVFSVDLVEAQIRIAAGEDWPGFDPDALASRGHAFEFRVYAEDPDTCRPGPGTISEWIEPQGDVRVDSGYAAGDVVTHFYDPLLAKVCVWGSTREKALDKAETALADFVIEGPKQNLPLLRRLLHSAAFRAGDYGTTLLSELNDATLSSL</sequence>
<dbReference type="PROSITE" id="PS00867">
    <property type="entry name" value="CPSASE_2"/>
    <property type="match status" value="1"/>
</dbReference>
<name>A0A9D1YWI5_9MICO</name>
<keyword evidence="5" id="KW-0092">Biotin</keyword>
<dbReference type="EC" id="6.3.4.14" evidence="1"/>
<dbReference type="InterPro" id="IPR011761">
    <property type="entry name" value="ATP-grasp"/>
</dbReference>
<evidence type="ECO:0000256" key="2">
    <source>
        <dbReference type="ARBA" id="ARBA00022598"/>
    </source>
</evidence>
<dbReference type="PROSITE" id="PS50979">
    <property type="entry name" value="BC"/>
    <property type="match status" value="1"/>
</dbReference>
<organism evidence="9 10">
    <name type="scientific">Candidatus Agrococcus pullicola</name>
    <dbReference type="NCBI Taxonomy" id="2838429"/>
    <lineage>
        <taxon>Bacteria</taxon>
        <taxon>Bacillati</taxon>
        <taxon>Actinomycetota</taxon>
        <taxon>Actinomycetes</taxon>
        <taxon>Micrococcales</taxon>
        <taxon>Microbacteriaceae</taxon>
        <taxon>Agrococcus</taxon>
    </lineage>
</organism>
<dbReference type="GO" id="GO:0005524">
    <property type="term" value="F:ATP binding"/>
    <property type="evidence" value="ECO:0007669"/>
    <property type="project" value="UniProtKB-UniRule"/>
</dbReference>
<dbReference type="GO" id="GO:0004075">
    <property type="term" value="F:biotin carboxylase activity"/>
    <property type="evidence" value="ECO:0007669"/>
    <property type="project" value="UniProtKB-EC"/>
</dbReference>
<evidence type="ECO:0000256" key="3">
    <source>
        <dbReference type="ARBA" id="ARBA00022741"/>
    </source>
</evidence>
<dbReference type="Gene3D" id="3.30.470.20">
    <property type="entry name" value="ATP-grasp fold, B domain"/>
    <property type="match status" value="1"/>
</dbReference>
<dbReference type="InterPro" id="IPR011054">
    <property type="entry name" value="Rudment_hybrid_motif"/>
</dbReference>
<dbReference type="Pfam" id="PF02786">
    <property type="entry name" value="CPSase_L_D2"/>
    <property type="match status" value="1"/>
</dbReference>
<dbReference type="PROSITE" id="PS50975">
    <property type="entry name" value="ATP_GRASP"/>
    <property type="match status" value="1"/>
</dbReference>
<evidence type="ECO:0000256" key="4">
    <source>
        <dbReference type="ARBA" id="ARBA00022840"/>
    </source>
</evidence>
<comment type="caution">
    <text evidence="9">The sequence shown here is derived from an EMBL/GenBank/DDBJ whole genome shotgun (WGS) entry which is preliminary data.</text>
</comment>
<dbReference type="InterPro" id="IPR016185">
    <property type="entry name" value="PreATP-grasp_dom_sf"/>
</dbReference>
<proteinExistence type="predicted"/>
<protein>
    <recommendedName>
        <fullName evidence="1">biotin carboxylase</fullName>
        <ecNumber evidence="1">6.3.4.14</ecNumber>
    </recommendedName>
</protein>
<evidence type="ECO:0000313" key="9">
    <source>
        <dbReference type="EMBL" id="HIY67169.1"/>
    </source>
</evidence>
<dbReference type="PANTHER" id="PTHR18866:SF33">
    <property type="entry name" value="METHYLCROTONOYL-COA CARBOXYLASE SUBUNIT ALPHA, MITOCHONDRIAL-RELATED"/>
    <property type="match status" value="1"/>
</dbReference>
<dbReference type="InterPro" id="IPR011764">
    <property type="entry name" value="Biotin_carboxylation_dom"/>
</dbReference>
<evidence type="ECO:0000256" key="5">
    <source>
        <dbReference type="ARBA" id="ARBA00023267"/>
    </source>
</evidence>
<dbReference type="Pfam" id="PF02785">
    <property type="entry name" value="Biotin_carb_C"/>
    <property type="match status" value="1"/>
</dbReference>
<dbReference type="SMART" id="SM00878">
    <property type="entry name" value="Biotin_carb_C"/>
    <property type="match status" value="1"/>
</dbReference>
<feature type="domain" description="Biotin carboxylation" evidence="8">
    <location>
        <begin position="1"/>
        <end position="446"/>
    </location>
</feature>
<dbReference type="FunFam" id="3.40.50.20:FF:000010">
    <property type="entry name" value="Propionyl-CoA carboxylase subunit alpha"/>
    <property type="match status" value="1"/>
</dbReference>
<dbReference type="GO" id="GO:0046872">
    <property type="term" value="F:metal ion binding"/>
    <property type="evidence" value="ECO:0007669"/>
    <property type="project" value="InterPro"/>
</dbReference>
<evidence type="ECO:0000259" key="7">
    <source>
        <dbReference type="PROSITE" id="PS50975"/>
    </source>
</evidence>
<dbReference type="InterPro" id="IPR005481">
    <property type="entry name" value="BC-like_N"/>
</dbReference>
<dbReference type="PANTHER" id="PTHR18866">
    <property type="entry name" value="CARBOXYLASE:PYRUVATE/ACETYL-COA/PROPIONYL-COA CARBOXYLASE"/>
    <property type="match status" value="1"/>
</dbReference>
<reference evidence="9" key="2">
    <citation type="submission" date="2021-04" db="EMBL/GenBank/DDBJ databases">
        <authorList>
            <person name="Gilroy R."/>
        </authorList>
    </citation>
    <scope>NUCLEOTIDE SEQUENCE</scope>
    <source>
        <strain evidence="9">ChiGjej1B1-98</strain>
    </source>
</reference>
<evidence type="ECO:0000256" key="6">
    <source>
        <dbReference type="PROSITE-ProRule" id="PRU00409"/>
    </source>
</evidence>
<dbReference type="Proteomes" id="UP000824005">
    <property type="component" value="Unassembled WGS sequence"/>
</dbReference>
<accession>A0A9D1YWI5</accession>